<evidence type="ECO:0000313" key="5">
    <source>
        <dbReference type="EMBL" id="KAJ3178340.1"/>
    </source>
</evidence>
<evidence type="ECO:0000256" key="2">
    <source>
        <dbReference type="SAM" id="MobiDB-lite"/>
    </source>
</evidence>
<dbReference type="GO" id="GO:0055088">
    <property type="term" value="P:lipid homeostasis"/>
    <property type="evidence" value="ECO:0007669"/>
    <property type="project" value="TreeGrafter"/>
</dbReference>
<accession>A0AAD5TLQ2</accession>
<sequence>MRTARFLSASWPGTKASGGFSHVRPGSSETPASRAFRSSPKSWASSPPPPRPASSSSTTSLPLSPRATRGWLVSLAITGLIGGTIGGFYLADPQNFAHNRLALVRSYRAGITGIKMGLDYKWSLRNGPEVIGQDAYEAVKRACHKRCAERLLQLCKDNQGIYIKLGQHIAAMVFLLPAEYTETMRPLQDKCPQTSEADIEALFRSDLGCGVKDMFSWFDPKPLGVASLAQVHRARLLTGQEVAVKVQHPVLDAYAPVDIATTASIVKLAKRLFKDFEFEWLAEELRESLPQELDFENEARNADKIRGLFRGNAMLKIPDVYWAARRVLIMEYVNGGKIDDVEYMRVNNVDPKAVSRELSEIYSEMIFITGFVHCDPHPGNVFVRPRARPLLSYIPFLSAFLSNPHNFQIVLLDHGLYRQLKPSFRLDYAHLWSAILAGDEAGIVDYSYRLFTANPDIDEGGEPKTTATATTTATAITRDGIDYHRLFASMLTGRSWDVISDRSGQGLAQVRTEHEMGVIQQKAATGRFFVAIADILAKLPRELLLLLKTNDLLRAVDESLGVSSGASRLHMLATVATMGWYCAKAIKDETVQEVKRQWRVLALPDGVLACWV</sequence>
<dbReference type="SUPFAM" id="SSF56112">
    <property type="entry name" value="Protein kinase-like (PK-like)"/>
    <property type="match status" value="1"/>
</dbReference>
<dbReference type="GO" id="GO:0016301">
    <property type="term" value="F:kinase activity"/>
    <property type="evidence" value="ECO:0007669"/>
    <property type="project" value="UniProtKB-KW"/>
</dbReference>
<comment type="caution">
    <text evidence="5">The sequence shown here is derived from an EMBL/GenBank/DDBJ whole genome shotgun (WGS) entry which is preliminary data.</text>
</comment>
<organism evidence="5 6">
    <name type="scientific">Geranomyces variabilis</name>
    <dbReference type="NCBI Taxonomy" id="109894"/>
    <lineage>
        <taxon>Eukaryota</taxon>
        <taxon>Fungi</taxon>
        <taxon>Fungi incertae sedis</taxon>
        <taxon>Chytridiomycota</taxon>
        <taxon>Chytridiomycota incertae sedis</taxon>
        <taxon>Chytridiomycetes</taxon>
        <taxon>Spizellomycetales</taxon>
        <taxon>Powellomycetaceae</taxon>
        <taxon>Geranomyces</taxon>
    </lineage>
</organism>
<dbReference type="InterPro" id="IPR004147">
    <property type="entry name" value="ABC1_dom"/>
</dbReference>
<dbReference type="PANTHER" id="PTHR43173:SF19">
    <property type="entry name" value="AARF DOMAIN-CONTAINING PROTEIN KINASE 1"/>
    <property type="match status" value="1"/>
</dbReference>
<name>A0AAD5TLQ2_9FUNG</name>
<proteinExistence type="inferred from homology"/>
<dbReference type="EMBL" id="JADGJQ010000027">
    <property type="protein sequence ID" value="KAJ3178340.1"/>
    <property type="molecule type" value="Genomic_DNA"/>
</dbReference>
<reference evidence="5" key="1">
    <citation type="submission" date="2020-05" db="EMBL/GenBank/DDBJ databases">
        <title>Phylogenomic resolution of chytrid fungi.</title>
        <authorList>
            <person name="Stajich J.E."/>
            <person name="Amses K."/>
            <person name="Simmons R."/>
            <person name="Seto K."/>
            <person name="Myers J."/>
            <person name="Bonds A."/>
            <person name="Quandt C.A."/>
            <person name="Barry K."/>
            <person name="Liu P."/>
            <person name="Grigoriev I."/>
            <person name="Longcore J.E."/>
            <person name="James T.Y."/>
        </authorList>
    </citation>
    <scope>NUCLEOTIDE SEQUENCE</scope>
    <source>
        <strain evidence="5">JEL0379</strain>
    </source>
</reference>
<dbReference type="GO" id="GO:0007005">
    <property type="term" value="P:mitochondrion organization"/>
    <property type="evidence" value="ECO:0007669"/>
    <property type="project" value="TreeGrafter"/>
</dbReference>
<keyword evidence="5" id="KW-0418">Kinase</keyword>
<feature type="transmembrane region" description="Helical" evidence="3">
    <location>
        <begin position="71"/>
        <end position="91"/>
    </location>
</feature>
<dbReference type="InterPro" id="IPR051130">
    <property type="entry name" value="Mito_struct-func_regulator"/>
</dbReference>
<protein>
    <submittedName>
        <fullName evidence="5">AarF domain-containing protein kinase 1</fullName>
    </submittedName>
</protein>
<gene>
    <name evidence="5" type="primary">ADCK1</name>
    <name evidence="5" type="ORF">HDU87_003652</name>
</gene>
<feature type="domain" description="ABC1 atypical kinase-like" evidence="4">
    <location>
        <begin position="187"/>
        <end position="446"/>
    </location>
</feature>
<feature type="region of interest" description="Disordered" evidence="2">
    <location>
        <begin position="1"/>
        <end position="63"/>
    </location>
</feature>
<dbReference type="AlphaFoldDB" id="A0AAD5TLQ2"/>
<comment type="similarity">
    <text evidence="1">Belongs to the protein kinase superfamily. ADCK protein kinase family.</text>
</comment>
<dbReference type="InterPro" id="IPR045307">
    <property type="entry name" value="ADCK1_dom"/>
</dbReference>
<dbReference type="CDD" id="cd13969">
    <property type="entry name" value="ADCK1-like"/>
    <property type="match status" value="1"/>
</dbReference>
<evidence type="ECO:0000256" key="3">
    <source>
        <dbReference type="SAM" id="Phobius"/>
    </source>
</evidence>
<evidence type="ECO:0000259" key="4">
    <source>
        <dbReference type="Pfam" id="PF03109"/>
    </source>
</evidence>
<keyword evidence="5" id="KW-0808">Transferase</keyword>
<evidence type="ECO:0000256" key="1">
    <source>
        <dbReference type="ARBA" id="ARBA00009670"/>
    </source>
</evidence>
<dbReference type="Pfam" id="PF03109">
    <property type="entry name" value="ABC1"/>
    <property type="match status" value="1"/>
</dbReference>
<dbReference type="GO" id="GO:0005743">
    <property type="term" value="C:mitochondrial inner membrane"/>
    <property type="evidence" value="ECO:0007669"/>
    <property type="project" value="TreeGrafter"/>
</dbReference>
<keyword evidence="3" id="KW-0472">Membrane</keyword>
<evidence type="ECO:0000313" key="6">
    <source>
        <dbReference type="Proteomes" id="UP001212152"/>
    </source>
</evidence>
<feature type="compositionally biased region" description="Low complexity" evidence="2">
    <location>
        <begin position="53"/>
        <end position="63"/>
    </location>
</feature>
<dbReference type="PANTHER" id="PTHR43173">
    <property type="entry name" value="ABC1 FAMILY PROTEIN"/>
    <property type="match status" value="1"/>
</dbReference>
<dbReference type="Proteomes" id="UP001212152">
    <property type="component" value="Unassembled WGS sequence"/>
</dbReference>
<keyword evidence="3" id="KW-0812">Transmembrane</keyword>
<keyword evidence="6" id="KW-1185">Reference proteome</keyword>
<keyword evidence="3" id="KW-1133">Transmembrane helix</keyword>
<dbReference type="InterPro" id="IPR011009">
    <property type="entry name" value="Kinase-like_dom_sf"/>
</dbReference>